<keyword evidence="2" id="KW-1185">Reference proteome</keyword>
<evidence type="ECO:0008006" key="3">
    <source>
        <dbReference type="Google" id="ProtNLM"/>
    </source>
</evidence>
<dbReference type="RefSeq" id="WP_184837013.1">
    <property type="nucleotide sequence ID" value="NZ_BAAAVN010000003.1"/>
</dbReference>
<gene>
    <name evidence="1" type="ORF">HDA44_004266</name>
</gene>
<organism evidence="1 2">
    <name type="scientific">Kribbella solani</name>
    <dbReference type="NCBI Taxonomy" id="236067"/>
    <lineage>
        <taxon>Bacteria</taxon>
        <taxon>Bacillati</taxon>
        <taxon>Actinomycetota</taxon>
        <taxon>Actinomycetes</taxon>
        <taxon>Propionibacteriales</taxon>
        <taxon>Kribbellaceae</taxon>
        <taxon>Kribbella</taxon>
    </lineage>
</organism>
<comment type="caution">
    <text evidence="1">The sequence shown here is derived from an EMBL/GenBank/DDBJ whole genome shotgun (WGS) entry which is preliminary data.</text>
</comment>
<name>A0A841DVR1_9ACTN</name>
<evidence type="ECO:0000313" key="1">
    <source>
        <dbReference type="EMBL" id="MBB5980925.1"/>
    </source>
</evidence>
<sequence>MDEEAVRTLAGLSEADADAFLLKVRTAGLGALLGSPLQMLDLLRHWQEHGDVPAKVGDSMAYSVVRLMREEGAFREAPVQLPDQMLVVARRLAAFAMFCGNGRFHLGAKDHAGALPVQNLPSDAEPGSTANFNLKAYKEVLGTVLFTSGTADVLAFAHGAYAEFLAAEYLVHRRIGGARLRSLLGCDPDGVVPGAMLPVLGWLLTKSSDIDPELVERNAKGLLQSTIVEVADNELKAHLAKAVLRGTTAGWLVEPWGMDLSGLAHPGLAVEIRAAVASPANKWQALWLCRIARDCVVRDVTPELRSLAFDNAWPTMVRSEAVAALAVTADGATLAGLEPLLSLSATEDPDDEVLGATLRAVLPDHVPADIIAASIRPTRRRRYIGYAQMLERIPTLVRAEDLIHLLAAAGQMDRDLLDSDLSRYTRSLIDAAWIHWDQPGIPAALARLLVHLRPAHLYEDGPSCRGLRQHLASGDNLE</sequence>
<accession>A0A841DVR1</accession>
<dbReference type="Proteomes" id="UP000558997">
    <property type="component" value="Unassembled WGS sequence"/>
</dbReference>
<dbReference type="AlphaFoldDB" id="A0A841DVR1"/>
<reference evidence="1 2" key="1">
    <citation type="submission" date="2020-08" db="EMBL/GenBank/DDBJ databases">
        <title>Sequencing the genomes of 1000 actinobacteria strains.</title>
        <authorList>
            <person name="Klenk H.-P."/>
        </authorList>
    </citation>
    <scope>NUCLEOTIDE SEQUENCE [LARGE SCALE GENOMIC DNA]</scope>
    <source>
        <strain evidence="1 2">DSM 17294</strain>
    </source>
</reference>
<dbReference type="EMBL" id="JACHNF010000001">
    <property type="protein sequence ID" value="MBB5980925.1"/>
    <property type="molecule type" value="Genomic_DNA"/>
</dbReference>
<proteinExistence type="predicted"/>
<evidence type="ECO:0000313" key="2">
    <source>
        <dbReference type="Proteomes" id="UP000558997"/>
    </source>
</evidence>
<protein>
    <recommendedName>
        <fullName evidence="3">HEAT repeat domain-containing protein</fullName>
    </recommendedName>
</protein>